<dbReference type="InterPro" id="IPR000962">
    <property type="entry name" value="Znf_DskA_TraR"/>
</dbReference>
<feature type="domain" description="Zinc finger DksA/TraR C4-type" evidence="5">
    <location>
        <begin position="34"/>
        <end position="67"/>
    </location>
</feature>
<comment type="caution">
    <text evidence="6">The sequence shown here is derived from an EMBL/GenBank/DDBJ whole genome shotgun (WGS) entry which is preliminary data.</text>
</comment>
<evidence type="ECO:0000313" key="6">
    <source>
        <dbReference type="EMBL" id="KAB1087335.1"/>
    </source>
</evidence>
<evidence type="ECO:0000256" key="2">
    <source>
        <dbReference type="ARBA" id="ARBA00022771"/>
    </source>
</evidence>
<proteinExistence type="predicted"/>
<dbReference type="GO" id="GO:0008270">
    <property type="term" value="F:zinc ion binding"/>
    <property type="evidence" value="ECO:0007669"/>
    <property type="project" value="UniProtKB-KW"/>
</dbReference>
<dbReference type="Proteomes" id="UP000386575">
    <property type="component" value="Unassembled WGS sequence"/>
</dbReference>
<feature type="zinc finger region" description="dksA C4-type" evidence="4">
    <location>
        <begin position="38"/>
        <end position="62"/>
    </location>
</feature>
<evidence type="ECO:0000256" key="3">
    <source>
        <dbReference type="ARBA" id="ARBA00022833"/>
    </source>
</evidence>
<dbReference type="EMBL" id="VZUL01000002">
    <property type="protein sequence ID" value="KAB1087335.1"/>
    <property type="molecule type" value="Genomic_DNA"/>
</dbReference>
<accession>A0A6A1TTH8</accession>
<keyword evidence="1" id="KW-0479">Metal-binding</keyword>
<name>A0A6A1TTH8_NEOGA</name>
<evidence type="ECO:0000256" key="4">
    <source>
        <dbReference type="PROSITE-ProRule" id="PRU00510"/>
    </source>
</evidence>
<dbReference type="SUPFAM" id="SSF57716">
    <property type="entry name" value="Glucocorticoid receptor-like (DNA-binding domain)"/>
    <property type="match status" value="1"/>
</dbReference>
<evidence type="ECO:0000256" key="1">
    <source>
        <dbReference type="ARBA" id="ARBA00022723"/>
    </source>
</evidence>
<sequence>MIGDELAFYLADLRSSQERDAAIASASASVAREGTDACIECSGPIPAERRSAAPFARRCVDCQTFHEEVKYHR</sequence>
<reference evidence="6 7" key="1">
    <citation type="submission" date="2019-09" db="EMBL/GenBank/DDBJ databases">
        <title>Genome sequencing of Ng87 strain.</title>
        <authorList>
            <person name="Karasev E.S."/>
            <person name="Andronov E."/>
        </authorList>
    </citation>
    <scope>NUCLEOTIDE SEQUENCE [LARGE SCALE GENOMIC DNA]</scope>
    <source>
        <strain evidence="6 7">Ng87</strain>
    </source>
</reference>
<evidence type="ECO:0000313" key="7">
    <source>
        <dbReference type="Proteomes" id="UP000386575"/>
    </source>
</evidence>
<dbReference type="Gene3D" id="1.20.120.910">
    <property type="entry name" value="DksA, coiled-coil domain"/>
    <property type="match status" value="1"/>
</dbReference>
<dbReference type="Pfam" id="PF01258">
    <property type="entry name" value="zf-dskA_traR"/>
    <property type="match status" value="1"/>
</dbReference>
<keyword evidence="2" id="KW-0863">Zinc-finger</keyword>
<dbReference type="GO" id="GO:1900378">
    <property type="term" value="P:positive regulation of secondary metabolite biosynthetic process"/>
    <property type="evidence" value="ECO:0007669"/>
    <property type="project" value="TreeGrafter"/>
</dbReference>
<dbReference type="PANTHER" id="PTHR38777">
    <property type="entry name" value="FELS-2 PROPHAGE PROTEIN"/>
    <property type="match status" value="1"/>
</dbReference>
<dbReference type="RefSeq" id="WP_151043200.1">
    <property type="nucleotide sequence ID" value="NZ_VZUL01000002.1"/>
</dbReference>
<evidence type="ECO:0000259" key="5">
    <source>
        <dbReference type="Pfam" id="PF01258"/>
    </source>
</evidence>
<protein>
    <submittedName>
        <fullName evidence="6">TraR/DksA family transcriptional regulator</fullName>
    </submittedName>
</protein>
<dbReference type="PANTHER" id="PTHR38777:SF1">
    <property type="entry name" value="DNAK SUPPRESSOR PROTEIN"/>
    <property type="match status" value="1"/>
</dbReference>
<gene>
    <name evidence="6" type="ORF">F4V91_13435</name>
</gene>
<keyword evidence="3" id="KW-0862">Zinc</keyword>
<dbReference type="PROSITE" id="PS51128">
    <property type="entry name" value="ZF_DKSA_2"/>
    <property type="match status" value="1"/>
</dbReference>
<dbReference type="AlphaFoldDB" id="A0A6A1TTH8"/>
<organism evidence="6 7">
    <name type="scientific">Neorhizobium galegae</name>
    <name type="common">Rhizobium galegae</name>
    <dbReference type="NCBI Taxonomy" id="399"/>
    <lineage>
        <taxon>Bacteria</taxon>
        <taxon>Pseudomonadati</taxon>
        <taxon>Pseudomonadota</taxon>
        <taxon>Alphaproteobacteria</taxon>
        <taxon>Hyphomicrobiales</taxon>
        <taxon>Rhizobiaceae</taxon>
        <taxon>Rhizobium/Agrobacterium group</taxon>
        <taxon>Neorhizobium</taxon>
    </lineage>
</organism>